<gene>
    <name evidence="2" type="ORF">LSALG_LOCUS37301</name>
</gene>
<dbReference type="AlphaFoldDB" id="A0AA36EJZ6"/>
<dbReference type="Proteomes" id="UP001177003">
    <property type="component" value="Chromosome 8"/>
</dbReference>
<sequence>METIKVILEGDVFLIWDKAVSCWILDFVDDTITLEKEYNKGPPSHGESKSNDFQGDGYVSEDRENSMVDEELNIPINQSNFAHPEASNFTIGQTCVRSPVAVARQGPSPSVDGATSLANLFGKEDIESDHVTTGSFLGSKGFLRGILCVWDPTKFIIYRILSTTNSVIVDGMWVLTGYSLMIISVYDPPQGVGERRALWDYFSNAIPRWRDEVIALGDFNEDLPSTHFHNSTINRGQCHSISAHLFSLPLTLYFEVVAP</sequence>
<protein>
    <recommendedName>
        <fullName evidence="4">RNA-directed DNA polymerase, eukaryota</fullName>
    </recommendedName>
</protein>
<dbReference type="EMBL" id="OX465084">
    <property type="protein sequence ID" value="CAI9298542.1"/>
    <property type="molecule type" value="Genomic_DNA"/>
</dbReference>
<accession>A0AA36EJZ6</accession>
<dbReference type="InterPro" id="IPR036691">
    <property type="entry name" value="Endo/exonu/phosph_ase_sf"/>
</dbReference>
<evidence type="ECO:0000313" key="3">
    <source>
        <dbReference type="Proteomes" id="UP001177003"/>
    </source>
</evidence>
<keyword evidence="3" id="KW-1185">Reference proteome</keyword>
<name>A0AA36EJZ6_LACSI</name>
<evidence type="ECO:0000256" key="1">
    <source>
        <dbReference type="SAM" id="MobiDB-lite"/>
    </source>
</evidence>
<dbReference type="SUPFAM" id="SSF56219">
    <property type="entry name" value="DNase I-like"/>
    <property type="match status" value="1"/>
</dbReference>
<organism evidence="2 3">
    <name type="scientific">Lactuca saligna</name>
    <name type="common">Willowleaf lettuce</name>
    <dbReference type="NCBI Taxonomy" id="75948"/>
    <lineage>
        <taxon>Eukaryota</taxon>
        <taxon>Viridiplantae</taxon>
        <taxon>Streptophyta</taxon>
        <taxon>Embryophyta</taxon>
        <taxon>Tracheophyta</taxon>
        <taxon>Spermatophyta</taxon>
        <taxon>Magnoliopsida</taxon>
        <taxon>eudicotyledons</taxon>
        <taxon>Gunneridae</taxon>
        <taxon>Pentapetalae</taxon>
        <taxon>asterids</taxon>
        <taxon>campanulids</taxon>
        <taxon>Asterales</taxon>
        <taxon>Asteraceae</taxon>
        <taxon>Cichorioideae</taxon>
        <taxon>Cichorieae</taxon>
        <taxon>Lactucinae</taxon>
        <taxon>Lactuca</taxon>
    </lineage>
</organism>
<proteinExistence type="predicted"/>
<evidence type="ECO:0008006" key="4">
    <source>
        <dbReference type="Google" id="ProtNLM"/>
    </source>
</evidence>
<evidence type="ECO:0000313" key="2">
    <source>
        <dbReference type="EMBL" id="CAI9298542.1"/>
    </source>
</evidence>
<feature type="region of interest" description="Disordered" evidence="1">
    <location>
        <begin position="38"/>
        <end position="58"/>
    </location>
</feature>
<reference evidence="2" key="1">
    <citation type="submission" date="2023-04" db="EMBL/GenBank/DDBJ databases">
        <authorList>
            <person name="Vijverberg K."/>
            <person name="Xiong W."/>
            <person name="Schranz E."/>
        </authorList>
    </citation>
    <scope>NUCLEOTIDE SEQUENCE</scope>
</reference>